<keyword evidence="3" id="KW-1185">Reference proteome</keyword>
<protein>
    <submittedName>
        <fullName evidence="2">Uncharacterized protein</fullName>
    </submittedName>
</protein>
<dbReference type="GeneID" id="66106441"/>
<organism evidence="2 3">
    <name type="scientific">Guyanagaster necrorhizus</name>
    <dbReference type="NCBI Taxonomy" id="856835"/>
    <lineage>
        <taxon>Eukaryota</taxon>
        <taxon>Fungi</taxon>
        <taxon>Dikarya</taxon>
        <taxon>Basidiomycota</taxon>
        <taxon>Agaricomycotina</taxon>
        <taxon>Agaricomycetes</taxon>
        <taxon>Agaricomycetidae</taxon>
        <taxon>Agaricales</taxon>
        <taxon>Marasmiineae</taxon>
        <taxon>Physalacriaceae</taxon>
        <taxon>Guyanagaster</taxon>
    </lineage>
</organism>
<sequence>MPYGWLKRPEISEIMSVHSRSTNHRTEADNDLYFNDDSDEHDWWQAAAIEADQLEHHTASKHNELTMPSWSSPERIKFDVPVTFLSTSRSRHRSIMKSQKRTPSLDAIFMPRRGNDKKVWKGEELVCSLELLPTVYLTLYSGNLPLLPASLTPEQGPIPLQRLTIFPSEKIEYQQTTGQSEGMMKALIPQVTLEGSSIEISPPFSSTPNFIETSIGIAEQWQQQQRKEMRKSSRGSLSSSLLLNLDPMMPDPACSPSMAIPEVYDLHDSSLLEGDMDSKTTSGDTDDEGEEDHDEEVEDPPTDWISL</sequence>
<evidence type="ECO:0000313" key="2">
    <source>
        <dbReference type="EMBL" id="KAG7447315.1"/>
    </source>
</evidence>
<feature type="region of interest" description="Disordered" evidence="1">
    <location>
        <begin position="266"/>
        <end position="307"/>
    </location>
</feature>
<proteinExistence type="predicted"/>
<name>A0A9P7VVP1_9AGAR</name>
<dbReference type="AlphaFoldDB" id="A0A9P7VVP1"/>
<reference evidence="2" key="1">
    <citation type="submission" date="2020-11" db="EMBL/GenBank/DDBJ databases">
        <title>Adaptations for nitrogen fixation in a non-lichenized fungal sporocarp promotes dispersal by wood-feeding termites.</title>
        <authorList>
            <consortium name="DOE Joint Genome Institute"/>
            <person name="Koch R.A."/>
            <person name="Yoon G."/>
            <person name="Arayal U."/>
            <person name="Lail K."/>
            <person name="Amirebrahimi M."/>
            <person name="Labutti K."/>
            <person name="Lipzen A."/>
            <person name="Riley R."/>
            <person name="Barry K."/>
            <person name="Henrissat B."/>
            <person name="Grigoriev I.V."/>
            <person name="Herr J.R."/>
            <person name="Aime M.C."/>
        </authorList>
    </citation>
    <scope>NUCLEOTIDE SEQUENCE</scope>
    <source>
        <strain evidence="2">MCA 3950</strain>
    </source>
</reference>
<dbReference type="RefSeq" id="XP_043040815.1">
    <property type="nucleotide sequence ID" value="XM_043184144.1"/>
</dbReference>
<accession>A0A9P7VVP1</accession>
<feature type="compositionally biased region" description="Acidic residues" evidence="1">
    <location>
        <begin position="284"/>
        <end position="301"/>
    </location>
</feature>
<dbReference type="EMBL" id="MU250532">
    <property type="protein sequence ID" value="KAG7447315.1"/>
    <property type="molecule type" value="Genomic_DNA"/>
</dbReference>
<evidence type="ECO:0000256" key="1">
    <source>
        <dbReference type="SAM" id="MobiDB-lite"/>
    </source>
</evidence>
<dbReference type="Proteomes" id="UP000812287">
    <property type="component" value="Unassembled WGS sequence"/>
</dbReference>
<comment type="caution">
    <text evidence="2">The sequence shown here is derived from an EMBL/GenBank/DDBJ whole genome shotgun (WGS) entry which is preliminary data.</text>
</comment>
<evidence type="ECO:0000313" key="3">
    <source>
        <dbReference type="Proteomes" id="UP000812287"/>
    </source>
</evidence>
<gene>
    <name evidence="2" type="ORF">BT62DRAFT_919225</name>
</gene>